<evidence type="ECO:0000256" key="1">
    <source>
        <dbReference type="ARBA" id="ARBA00022443"/>
    </source>
</evidence>
<keyword evidence="1 3" id="KW-0728">SH3 domain</keyword>
<feature type="compositionally biased region" description="Low complexity" evidence="5">
    <location>
        <begin position="116"/>
        <end position="125"/>
    </location>
</feature>
<feature type="region of interest" description="Disordered" evidence="5">
    <location>
        <begin position="508"/>
        <end position="562"/>
    </location>
</feature>
<dbReference type="FunFam" id="2.30.30.40:FF:000454">
    <property type="entry name" value="Uncharacterized protein"/>
    <property type="match status" value="1"/>
</dbReference>
<feature type="domain" description="SH3" evidence="6">
    <location>
        <begin position="296"/>
        <end position="357"/>
    </location>
</feature>
<protein>
    <recommendedName>
        <fullName evidence="6">SH3 domain-containing protein</fullName>
    </recommendedName>
</protein>
<dbReference type="PANTHER" id="PTHR14166">
    <property type="entry name" value="SLIT-ROBO RHO GTPASE ACTIVATING PROTEIN"/>
    <property type="match status" value="1"/>
</dbReference>
<feature type="compositionally biased region" description="Low complexity" evidence="5">
    <location>
        <begin position="546"/>
        <end position="562"/>
    </location>
</feature>
<dbReference type="InterPro" id="IPR051627">
    <property type="entry name" value="SLIT-ROBO_RhoGAP"/>
</dbReference>
<dbReference type="AlphaFoldDB" id="A0AAN7TN34"/>
<proteinExistence type="predicted"/>
<feature type="region of interest" description="Disordered" evidence="5">
    <location>
        <begin position="158"/>
        <end position="253"/>
    </location>
</feature>
<keyword evidence="8" id="KW-1185">Reference proteome</keyword>
<feature type="domain" description="SH3" evidence="6">
    <location>
        <begin position="3"/>
        <end position="62"/>
    </location>
</feature>
<feature type="compositionally biased region" description="Polar residues" evidence="5">
    <location>
        <begin position="81"/>
        <end position="93"/>
    </location>
</feature>
<dbReference type="Pfam" id="PF07653">
    <property type="entry name" value="SH3_2"/>
    <property type="match status" value="2"/>
</dbReference>
<feature type="compositionally biased region" description="Polar residues" evidence="5">
    <location>
        <begin position="158"/>
        <end position="198"/>
    </location>
</feature>
<feature type="region of interest" description="Disordered" evidence="5">
    <location>
        <begin position="81"/>
        <end position="125"/>
    </location>
</feature>
<evidence type="ECO:0000259" key="6">
    <source>
        <dbReference type="PROSITE" id="PS50002"/>
    </source>
</evidence>
<dbReference type="SUPFAM" id="SSF50044">
    <property type="entry name" value="SH3-domain"/>
    <property type="match status" value="3"/>
</dbReference>
<comment type="caution">
    <text evidence="7">The sequence shown here is derived from an EMBL/GenBank/DDBJ whole genome shotgun (WGS) entry which is preliminary data.</text>
</comment>
<accession>A0AAN7TN34</accession>
<dbReference type="Gene3D" id="2.30.30.40">
    <property type="entry name" value="SH3 Domains"/>
    <property type="match status" value="3"/>
</dbReference>
<sequence length="651" mass="71371">MIASYFEVVAIKDHKPVHQSQLLFKRGEKILVVETAPTGWWKGEIGNRKGLFPESYVSQSPTPSMITSPVPTSPLVHTTITSTPNVTSPQQSLNNNVNENAPPPPVAISNEEPSLQQQRQQQQQQVPPLIIVPPIKQLNKVGSSVTFNDSPSVIVSSIGNNTASPTSGSSPQTDSPINKSPRFNISPNDIANSAPRMTSHTRKNSGPAKSISSQNDSSDDSDSSPTLKGVNGGGGVEVMSSSSKPNKQYSSATVNIKDLKQHIEKQNSTMGRNVNLRTPLHSTGRGISVTDVNTEVPYYICRAIEAHSQQAFDELEFQVGDLIVIYNSKTVDSEWWVGRFKTTYGVLPKKCVEIIRDISPTSATALSPSKSATNTNNSTISPTNSTPSSPPIKSTTPQISLQKSTPQPPQTIVTPTIPTPQPVAPYKFDINSNYKKGIALTNYNSQFATYLSFKKGDIMVLESKEGDFWKARIGGQVGLVSPNYIREHDVQVQTTTFTASVYDNYNNSNNSSSSSNSNINNSSDITNINNNLTTTTTAKPSPPISPRINNNVNKNENENNNANNHQQKVMNTSQIDGNKCTDIDDDSIARKIRDSFTHFQTREELLDAIQNLAIKFVKQTSALKKDLQQEQQEKKDIEMELQAIKQKYNLN</sequence>
<keyword evidence="2 4" id="KW-0175">Coiled coil</keyword>
<dbReference type="CDD" id="cd00174">
    <property type="entry name" value="SH3"/>
    <property type="match status" value="1"/>
</dbReference>
<feature type="compositionally biased region" description="Low complexity" evidence="5">
    <location>
        <begin position="508"/>
        <end position="537"/>
    </location>
</feature>
<name>A0AAN7TN34_9MYCE</name>
<dbReference type="EMBL" id="JAVFKY010000004">
    <property type="protein sequence ID" value="KAK5577052.1"/>
    <property type="molecule type" value="Genomic_DNA"/>
</dbReference>
<feature type="compositionally biased region" description="Low complexity" evidence="5">
    <location>
        <begin position="367"/>
        <end position="397"/>
    </location>
</feature>
<evidence type="ECO:0000256" key="3">
    <source>
        <dbReference type="PROSITE-ProRule" id="PRU00192"/>
    </source>
</evidence>
<evidence type="ECO:0000313" key="7">
    <source>
        <dbReference type="EMBL" id="KAK5577052.1"/>
    </source>
</evidence>
<organism evidence="7 8">
    <name type="scientific">Dictyostelium firmibasis</name>
    <dbReference type="NCBI Taxonomy" id="79012"/>
    <lineage>
        <taxon>Eukaryota</taxon>
        <taxon>Amoebozoa</taxon>
        <taxon>Evosea</taxon>
        <taxon>Eumycetozoa</taxon>
        <taxon>Dictyostelia</taxon>
        <taxon>Dictyosteliales</taxon>
        <taxon>Dictyosteliaceae</taxon>
        <taxon>Dictyostelium</taxon>
    </lineage>
</organism>
<dbReference type="Proteomes" id="UP001344447">
    <property type="component" value="Unassembled WGS sequence"/>
</dbReference>
<feature type="compositionally biased region" description="Low complexity" evidence="5">
    <location>
        <begin position="237"/>
        <end position="251"/>
    </location>
</feature>
<dbReference type="InterPro" id="IPR001452">
    <property type="entry name" value="SH3_domain"/>
</dbReference>
<evidence type="ECO:0000256" key="2">
    <source>
        <dbReference type="ARBA" id="ARBA00023054"/>
    </source>
</evidence>
<evidence type="ECO:0000256" key="4">
    <source>
        <dbReference type="SAM" id="Coils"/>
    </source>
</evidence>
<dbReference type="InterPro" id="IPR036028">
    <property type="entry name" value="SH3-like_dom_sf"/>
</dbReference>
<dbReference type="PROSITE" id="PS50002">
    <property type="entry name" value="SH3"/>
    <property type="match status" value="3"/>
</dbReference>
<feature type="coiled-coil region" evidence="4">
    <location>
        <begin position="620"/>
        <end position="647"/>
    </location>
</feature>
<feature type="domain" description="SH3" evidence="6">
    <location>
        <begin position="432"/>
        <end position="490"/>
    </location>
</feature>
<evidence type="ECO:0000256" key="5">
    <source>
        <dbReference type="SAM" id="MobiDB-lite"/>
    </source>
</evidence>
<gene>
    <name evidence="7" type="ORF">RB653_001989</name>
</gene>
<feature type="region of interest" description="Disordered" evidence="5">
    <location>
        <begin position="363"/>
        <end position="418"/>
    </location>
</feature>
<evidence type="ECO:0000313" key="8">
    <source>
        <dbReference type="Proteomes" id="UP001344447"/>
    </source>
</evidence>
<reference evidence="7 8" key="1">
    <citation type="submission" date="2023-11" db="EMBL/GenBank/DDBJ databases">
        <title>Dfirmibasis_genome.</title>
        <authorList>
            <person name="Edelbroek B."/>
            <person name="Kjellin J."/>
            <person name="Jerlstrom-Hultqvist J."/>
            <person name="Soderbom F."/>
        </authorList>
    </citation>
    <scope>NUCLEOTIDE SEQUENCE [LARGE SCALE GENOMIC DNA]</scope>
    <source>
        <strain evidence="7 8">TNS-C-14</strain>
    </source>
</reference>
<dbReference type="SMART" id="SM00326">
    <property type="entry name" value="SH3"/>
    <property type="match status" value="3"/>
</dbReference>